<reference evidence="2 3" key="1">
    <citation type="journal article" date="2020" name="Harmful Algae">
        <title>Molecular and morphological characterization of a novel dihydroanatoxin-a producing Microcoleus species (cyanobacteria) from the Russian River, California, USA.</title>
        <authorList>
            <person name="Conklin K.Y."/>
            <person name="Stancheva R."/>
            <person name="Otten T.G."/>
            <person name="Fadness R."/>
            <person name="Boyer G.L."/>
            <person name="Read B."/>
            <person name="Zhang X."/>
            <person name="Sheath R.G."/>
        </authorList>
    </citation>
    <scope>NUCLEOTIDE SEQUENCE [LARGE SCALE GENOMIC DNA]</scope>
    <source>
        <strain evidence="2 3">PTRS2</strain>
    </source>
</reference>
<protein>
    <submittedName>
        <fullName evidence="2">Uncharacterized protein</fullName>
    </submittedName>
</protein>
<comment type="caution">
    <text evidence="2">The sequence shown here is derived from an EMBL/GenBank/DDBJ whole genome shotgun (WGS) entry which is preliminary data.</text>
</comment>
<feature type="non-terminal residue" evidence="2">
    <location>
        <position position="236"/>
    </location>
</feature>
<dbReference type="RefSeq" id="WP_340542462.1">
    <property type="nucleotide sequence ID" value="NZ_JBBLXS010001028.1"/>
</dbReference>
<evidence type="ECO:0000313" key="2">
    <source>
        <dbReference type="EMBL" id="MEK0189213.1"/>
    </source>
</evidence>
<dbReference type="Proteomes" id="UP001384579">
    <property type="component" value="Unassembled WGS sequence"/>
</dbReference>
<sequence>MTEPPINHRRIDKLKAIAFDRGFTNKDAKQFGKLSKTATWEALLELYLVDSESLETATVDSVDTNKVASVDSVDKTSEPLDLQAVDSVDTFDWTNDGSFPVCNFTRHNSTFFDWVDFGQLIALALASVGVFVLAMSMWRQINPLNTEEEADAMKTLAKEKTEGARHAKRAYEAAGKIEEADAKVHKHHRKYEGVVADNELVKKRADARLGKHLHGLRPAYARLGMSLDQAASNADT</sequence>
<gene>
    <name evidence="2" type="ORF">WMG39_30855</name>
</gene>
<dbReference type="EMBL" id="JBBLXS010001028">
    <property type="protein sequence ID" value="MEK0189213.1"/>
    <property type="molecule type" value="Genomic_DNA"/>
</dbReference>
<name>A0ABU8YY28_9CYAN</name>
<feature type="transmembrane region" description="Helical" evidence="1">
    <location>
        <begin position="117"/>
        <end position="138"/>
    </location>
</feature>
<keyword evidence="3" id="KW-1185">Reference proteome</keyword>
<accession>A0ABU8YY28</accession>
<organism evidence="2 3">
    <name type="scientific">Microcoleus anatoxicus PTRS2</name>
    <dbReference type="NCBI Taxonomy" id="2705321"/>
    <lineage>
        <taxon>Bacteria</taxon>
        <taxon>Bacillati</taxon>
        <taxon>Cyanobacteriota</taxon>
        <taxon>Cyanophyceae</taxon>
        <taxon>Oscillatoriophycideae</taxon>
        <taxon>Oscillatoriales</taxon>
        <taxon>Microcoleaceae</taxon>
        <taxon>Microcoleus</taxon>
        <taxon>Microcoleus anatoxicus</taxon>
    </lineage>
</organism>
<keyword evidence="1" id="KW-0472">Membrane</keyword>
<keyword evidence="1" id="KW-0812">Transmembrane</keyword>
<evidence type="ECO:0000256" key="1">
    <source>
        <dbReference type="SAM" id="Phobius"/>
    </source>
</evidence>
<proteinExistence type="predicted"/>
<evidence type="ECO:0000313" key="3">
    <source>
        <dbReference type="Proteomes" id="UP001384579"/>
    </source>
</evidence>
<keyword evidence="1" id="KW-1133">Transmembrane helix</keyword>